<reference evidence="3" key="2">
    <citation type="journal article" date="2019" name="Mol. Plant Microbe Interact.">
        <title>Genome sequence resources for four phytopathogenic fungi from the Colletotrichum orbiculare species complex.</title>
        <authorList>
            <person name="Gan P."/>
            <person name="Tsushima A."/>
            <person name="Narusaka M."/>
            <person name="Narusaka Y."/>
            <person name="Takano Y."/>
            <person name="Kubo Y."/>
            <person name="Shirasu K."/>
        </authorList>
    </citation>
    <scope>GENOME REANNOTATION</scope>
    <source>
        <strain evidence="3">104-T / ATCC 96160 / CBS 514.97 / LARS 414 / MAFF 240422</strain>
    </source>
</reference>
<organism evidence="2 3">
    <name type="scientific">Colletotrichum orbiculare (strain 104-T / ATCC 96160 / CBS 514.97 / LARS 414 / MAFF 240422)</name>
    <name type="common">Cucumber anthracnose fungus</name>
    <name type="synonym">Colletotrichum lagenarium</name>
    <dbReference type="NCBI Taxonomy" id="1213857"/>
    <lineage>
        <taxon>Eukaryota</taxon>
        <taxon>Fungi</taxon>
        <taxon>Dikarya</taxon>
        <taxon>Ascomycota</taxon>
        <taxon>Pezizomycotina</taxon>
        <taxon>Sordariomycetes</taxon>
        <taxon>Hypocreomycetidae</taxon>
        <taxon>Glomerellales</taxon>
        <taxon>Glomerellaceae</taxon>
        <taxon>Colletotrichum</taxon>
        <taxon>Colletotrichum orbiculare species complex</taxon>
    </lineage>
</organism>
<feature type="compositionally biased region" description="Low complexity" evidence="1">
    <location>
        <begin position="164"/>
        <end position="180"/>
    </location>
</feature>
<comment type="caution">
    <text evidence="2">The sequence shown here is derived from an EMBL/GenBank/DDBJ whole genome shotgun (WGS) entry which is preliminary data.</text>
</comment>
<accession>A0A484FFR8</accession>
<evidence type="ECO:0000313" key="2">
    <source>
        <dbReference type="EMBL" id="TDZ16902.1"/>
    </source>
</evidence>
<sequence>MASFVRVNLLGHTSFNQTCGSMPQRLLKLSFEYASFLLEHTSTSETHVENIGRAEVRNCKKRTHTYNLNTSHIVLHDPHKPPRSPAVLPKLSSTLTASCNSPPPEPFNPVTAPATIRPANLTLSLVIKSIPNPETSFPSPPLGCTTSPSPSSPPSSAPHKARITGSSTTSPRVRTPSTPSAIGLITPPASPPQSVVHGLSSPSSVPSASSGAAASR</sequence>
<dbReference type="AlphaFoldDB" id="A0A484FFR8"/>
<feature type="compositionally biased region" description="Low complexity" evidence="1">
    <location>
        <begin position="194"/>
        <end position="216"/>
    </location>
</feature>
<name>A0A484FFR8_COLOR</name>
<protein>
    <submittedName>
        <fullName evidence="2">Uncharacterized protein</fullName>
    </submittedName>
</protein>
<keyword evidence="3" id="KW-1185">Reference proteome</keyword>
<proteinExistence type="predicted"/>
<reference evidence="3" key="1">
    <citation type="journal article" date="2013" name="New Phytol.">
        <title>Comparative genomic and transcriptomic analyses reveal the hemibiotrophic stage shift of Colletotrichum fungi.</title>
        <authorList>
            <person name="Gan P."/>
            <person name="Ikeda K."/>
            <person name="Irieda H."/>
            <person name="Narusaka M."/>
            <person name="O'Connell R.J."/>
            <person name="Narusaka Y."/>
            <person name="Takano Y."/>
            <person name="Kubo Y."/>
            <person name="Shirasu K."/>
        </authorList>
    </citation>
    <scope>NUCLEOTIDE SEQUENCE [LARGE SCALE GENOMIC DNA]</scope>
    <source>
        <strain evidence="3">104-T / ATCC 96160 / CBS 514.97 / LARS 414 / MAFF 240422</strain>
    </source>
</reference>
<dbReference type="Proteomes" id="UP000014480">
    <property type="component" value="Unassembled WGS sequence"/>
</dbReference>
<gene>
    <name evidence="2" type="ORF">Cob_v010078</name>
</gene>
<evidence type="ECO:0000256" key="1">
    <source>
        <dbReference type="SAM" id="MobiDB-lite"/>
    </source>
</evidence>
<feature type="region of interest" description="Disordered" evidence="1">
    <location>
        <begin position="132"/>
        <end position="216"/>
    </location>
</feature>
<evidence type="ECO:0000313" key="3">
    <source>
        <dbReference type="Proteomes" id="UP000014480"/>
    </source>
</evidence>
<dbReference type="EMBL" id="AMCV02000032">
    <property type="protein sequence ID" value="TDZ16902.1"/>
    <property type="molecule type" value="Genomic_DNA"/>
</dbReference>